<evidence type="ECO:0000313" key="2">
    <source>
        <dbReference type="EMBL" id="CAD7446995.1"/>
    </source>
</evidence>
<feature type="region of interest" description="Disordered" evidence="1">
    <location>
        <begin position="466"/>
        <end position="490"/>
    </location>
</feature>
<feature type="compositionally biased region" description="Basic and acidic residues" evidence="1">
    <location>
        <begin position="315"/>
        <end position="337"/>
    </location>
</feature>
<reference evidence="2" key="1">
    <citation type="submission" date="2020-11" db="EMBL/GenBank/DDBJ databases">
        <authorList>
            <person name="Tran Van P."/>
        </authorList>
    </citation>
    <scope>NUCLEOTIDE SEQUENCE</scope>
</reference>
<feature type="compositionally biased region" description="Polar residues" evidence="1">
    <location>
        <begin position="247"/>
        <end position="256"/>
    </location>
</feature>
<feature type="compositionally biased region" description="Basic and acidic residues" evidence="1">
    <location>
        <begin position="237"/>
        <end position="246"/>
    </location>
</feature>
<feature type="compositionally biased region" description="Basic and acidic residues" evidence="1">
    <location>
        <begin position="470"/>
        <end position="490"/>
    </location>
</feature>
<proteinExistence type="predicted"/>
<feature type="region of interest" description="Disordered" evidence="1">
    <location>
        <begin position="315"/>
        <end position="350"/>
    </location>
</feature>
<gene>
    <name evidence="2" type="ORF">TBIB3V08_LOCUS9313</name>
</gene>
<organism evidence="2">
    <name type="scientific">Timema bartmani</name>
    <dbReference type="NCBI Taxonomy" id="61472"/>
    <lineage>
        <taxon>Eukaryota</taxon>
        <taxon>Metazoa</taxon>
        <taxon>Ecdysozoa</taxon>
        <taxon>Arthropoda</taxon>
        <taxon>Hexapoda</taxon>
        <taxon>Insecta</taxon>
        <taxon>Pterygota</taxon>
        <taxon>Neoptera</taxon>
        <taxon>Polyneoptera</taxon>
        <taxon>Phasmatodea</taxon>
        <taxon>Timematodea</taxon>
        <taxon>Timematoidea</taxon>
        <taxon>Timematidae</taxon>
        <taxon>Timema</taxon>
    </lineage>
</organism>
<dbReference type="AlphaFoldDB" id="A0A7R9F562"/>
<dbReference type="EMBL" id="OD568461">
    <property type="protein sequence ID" value="CAD7446995.1"/>
    <property type="molecule type" value="Genomic_DNA"/>
</dbReference>
<feature type="region of interest" description="Disordered" evidence="1">
    <location>
        <begin position="554"/>
        <end position="617"/>
    </location>
</feature>
<name>A0A7R9F562_9NEOP</name>
<accession>A0A7R9F562</accession>
<sequence>MEATEISWAHQVGTVCGRYGSSSGVVVRVLVGSSALHMENKVLQAGPTPADRRADQMGEQNGLTLYKKLLRPILNYACHAWGHLADTYMRRMKAFQSMCLKIIVDAPWYVWNETLHRDLDMPTIKNHFRNFAKCDNPSVLGSETTRCDRLRVAKEDCMLVSGLKQGYHQRKVFFKQRDSITSDGMVRNNLDGKDEERISRFNRGGYDKYVDDTSYDQRTESYNNYFEHNNKTFREGLGKDDLRNADSNKNLRGTLQSNSEREERQIISRRGIDRDEYIEESNISYRGKLDPEYPGNSEEDSHITYRRNFDRLNYNEHSASDNKSGLDKTYNVEDNKNRNGLSQDDFDDEESNIQYRKSLNKDDYGGKEFNKKYRNGLNKEGYDSEESNINYRSGLNNENYYNEEGNIKFTGGLNRDNYDGEERNLNYRSGLNKDDYDSQESGINFRSDLNKDDYDIEEINLKYRGGLNKDNYDSEESNKKYRSGLNKDDYDSEERNIKYGRGLNEDGYDSEVSKINHRIGLNEDDYDSEEININRRCGLNEDYYDNKERNINRRSGLNEDDYDNQERNINRRSGLNEDDYYSEERNINHRRGLNEDDYDSQERNINRRTGLNEDDYDSEEININHRRGLNEDDYDSQERNINHRSGLNEDGYDSEAINITPRIGLNKYVYDSEETNINHRNGLIEDGYDSEEININQRGGLNGDDYYSEERNINHRSGLNGKDYDSEERNINHRSGLNEDYYDSEERNINHRSGLNGEDYDIENRNIKQRNGLIKGYHNHNRETINRKDLNRGNYHNIHKINSKTQMRVNSYDDDLDLDDNDMWNIENKDFKNTQIGNITLWDGDKDVNTNYENSTDRYNESSIKFRVGSDGDILELRSDNNLSKIGSLENDTYHNLDLEECCSSKRDKRSLGSNLAKKGIDNGETTHEFSLRECCPQKATKSLNGSSSRSAEGYSDKKHNLGLEDCCDPVLARIPEEGINYGNKSTFKHKMETKIVSKEEPTYRQNLEDEAIIKLATSSDSVLAEPGEDSQNGQWNEMEDATSFKERNYYMCECAHT</sequence>
<evidence type="ECO:0000256" key="1">
    <source>
        <dbReference type="SAM" id="MobiDB-lite"/>
    </source>
</evidence>
<feature type="region of interest" description="Disordered" evidence="1">
    <location>
        <begin position="237"/>
        <end position="264"/>
    </location>
</feature>
<protein>
    <submittedName>
        <fullName evidence="2">Uncharacterized protein</fullName>
    </submittedName>
</protein>